<dbReference type="PANTHER" id="PTHR43507:SF20">
    <property type="entry name" value="NADH-UBIQUINONE OXIDOREDUCTASE CHAIN 4"/>
    <property type="match status" value="1"/>
</dbReference>
<feature type="transmembrane region" description="Helical" evidence="18">
    <location>
        <begin position="287"/>
        <end position="311"/>
    </location>
</feature>
<keyword evidence="13" id="KW-0830">Ubiquinone</keyword>
<evidence type="ECO:0000256" key="4">
    <source>
        <dbReference type="ARBA" id="ARBA00012944"/>
    </source>
</evidence>
<evidence type="ECO:0000256" key="18">
    <source>
        <dbReference type="SAM" id="Phobius"/>
    </source>
</evidence>
<evidence type="ECO:0000256" key="13">
    <source>
        <dbReference type="ARBA" id="ARBA00023075"/>
    </source>
</evidence>
<keyword evidence="12" id="KW-0520">NAD</keyword>
<dbReference type="GO" id="GO:0048039">
    <property type="term" value="F:ubiquinone binding"/>
    <property type="evidence" value="ECO:0007669"/>
    <property type="project" value="TreeGrafter"/>
</dbReference>
<dbReference type="AlphaFoldDB" id="A0A8E8LRS9"/>
<feature type="transmembrane region" description="Helical" evidence="18">
    <location>
        <begin position="175"/>
        <end position="193"/>
    </location>
</feature>
<dbReference type="InterPro" id="IPR001750">
    <property type="entry name" value="ND/Mrp_TM"/>
</dbReference>
<evidence type="ECO:0000256" key="10">
    <source>
        <dbReference type="ARBA" id="ARBA00022982"/>
    </source>
</evidence>
<protein>
    <recommendedName>
        <fullName evidence="5">NADH-ubiquinone oxidoreductase chain 4</fullName>
        <ecNumber evidence="4">7.1.1.2</ecNumber>
    </recommendedName>
    <alternativeName>
        <fullName evidence="16">NADH dehydrogenase subunit 4</fullName>
    </alternativeName>
</protein>
<sequence>MVPVYMLILGWGNQPERLIASNYLLMYTLCFSLPMLSAVMYLTTNNFTIWDYVLNYDFSWLFILALVMPFFVKIPVYMLHLWLPKAHVEAPVMGSMFLASILLKTGVYGLMKINGIFFKNYDNSMITVSLIMILSASIMCFMQNDLKKFVAFSSVAHMTMSINLMFSNFTSMDSGMIILMLSHGFLSNIMFYFTGMLSNSSKTRVIHMQQNILLMLPGLWFMIIVILFFNSGLPPSINMTSEIMMFINSYMSWKINLLILCVLFLTLIYYPVWMMTMMNKFNQFMKLLTSMLISDMMILLFYMFSLILLWWNFSIML</sequence>
<feature type="transmembrane region" description="Helical" evidence="18">
    <location>
        <begin position="24"/>
        <end position="43"/>
    </location>
</feature>
<dbReference type="GO" id="GO:0003954">
    <property type="term" value="F:NADH dehydrogenase activity"/>
    <property type="evidence" value="ECO:0007669"/>
    <property type="project" value="TreeGrafter"/>
</dbReference>
<evidence type="ECO:0000256" key="9">
    <source>
        <dbReference type="ARBA" id="ARBA00022967"/>
    </source>
</evidence>
<name>A0A8E8LRS9_9BILA</name>
<feature type="transmembrane region" description="Helical" evidence="18">
    <location>
        <begin position="213"/>
        <end position="233"/>
    </location>
</feature>
<feature type="transmembrane region" description="Helical" evidence="18">
    <location>
        <begin position="123"/>
        <end position="142"/>
    </location>
</feature>
<evidence type="ECO:0000259" key="19">
    <source>
        <dbReference type="Pfam" id="PF00361"/>
    </source>
</evidence>
<keyword evidence="11 18" id="KW-1133">Transmembrane helix</keyword>
<evidence type="ECO:0000256" key="3">
    <source>
        <dbReference type="ARBA" id="ARBA00009025"/>
    </source>
</evidence>
<dbReference type="Pfam" id="PF00361">
    <property type="entry name" value="Proton_antipo_M"/>
    <property type="match status" value="1"/>
</dbReference>
<evidence type="ECO:0000256" key="8">
    <source>
        <dbReference type="ARBA" id="ARBA00022692"/>
    </source>
</evidence>
<reference evidence="20" key="2">
    <citation type="submission" date="2021-04" db="EMBL/GenBank/DDBJ databases">
        <authorList>
            <person name="Deng Y.P."/>
            <person name="Suleman S."/>
            <person name="Zhang Y."/>
            <person name="Nie Y."/>
            <person name="Fu Y.T."/>
            <person name="Liu G.H."/>
        </authorList>
    </citation>
    <scope>NUCLEOTIDE SEQUENCE</scope>
    <source>
        <strain evidence="20">Changsha</strain>
    </source>
</reference>
<gene>
    <name evidence="20" type="primary">nad4</name>
</gene>
<comment type="subcellular location">
    <subcellularLocation>
        <location evidence="2">Mitochondrion membrane</location>
        <topology evidence="2">Multi-pass membrane protein</topology>
    </subcellularLocation>
</comment>
<evidence type="ECO:0000256" key="15">
    <source>
        <dbReference type="ARBA" id="ARBA00023136"/>
    </source>
</evidence>
<evidence type="ECO:0000256" key="12">
    <source>
        <dbReference type="ARBA" id="ARBA00023027"/>
    </source>
</evidence>
<dbReference type="GO" id="GO:0008137">
    <property type="term" value="F:NADH dehydrogenase (ubiquinone) activity"/>
    <property type="evidence" value="ECO:0007669"/>
    <property type="project" value="UniProtKB-EC"/>
</dbReference>
<feature type="transmembrane region" description="Helical" evidence="18">
    <location>
        <begin position="91"/>
        <end position="111"/>
    </location>
</feature>
<reference evidence="20" key="1">
    <citation type="journal article" date="2021" name="Vet. Parasitol.">
        <title>The complete mitochondrial genome of capillariid nematodes (Eucoleus annulatus): A novel gene arrangement and phylogenetic implications.</title>
        <authorList>
            <person name="Deng Y.-P."/>
            <person name="Suleman"/>
            <person name="Zhang Y."/>
            <person name="Nie Y."/>
            <person name="Fu Y.-T."/>
            <person name="Liu G.-H."/>
        </authorList>
    </citation>
    <scope>NUCLEOTIDE SEQUENCE</scope>
    <source>
        <strain evidence="20">Changsha</strain>
    </source>
</reference>
<dbReference type="PANTHER" id="PTHR43507">
    <property type="entry name" value="NADH-UBIQUINONE OXIDOREDUCTASE CHAIN 4"/>
    <property type="match status" value="1"/>
</dbReference>
<feature type="transmembrane region" description="Helical" evidence="18">
    <location>
        <begin position="58"/>
        <end position="79"/>
    </location>
</feature>
<feature type="transmembrane region" description="Helical" evidence="18">
    <location>
        <begin position="253"/>
        <end position="275"/>
    </location>
</feature>
<dbReference type="EMBL" id="MW999680">
    <property type="protein sequence ID" value="QWC93299.1"/>
    <property type="molecule type" value="Genomic_DNA"/>
</dbReference>
<organism evidence="20">
    <name type="scientific">Eucoleus annulatus</name>
    <dbReference type="NCBI Taxonomy" id="2831232"/>
    <lineage>
        <taxon>Eukaryota</taxon>
        <taxon>Metazoa</taxon>
        <taxon>Ecdysozoa</taxon>
        <taxon>Nematoda</taxon>
        <taxon>Enoplea</taxon>
        <taxon>Dorylaimia</taxon>
        <taxon>Trichinellida</taxon>
        <taxon>Capillariidae</taxon>
        <taxon>Eucoleus</taxon>
    </lineage>
</organism>
<evidence type="ECO:0000313" key="20">
    <source>
        <dbReference type="EMBL" id="QWC93299.1"/>
    </source>
</evidence>
<evidence type="ECO:0000256" key="6">
    <source>
        <dbReference type="ARBA" id="ARBA00022448"/>
    </source>
</evidence>
<keyword evidence="14 20" id="KW-0496">Mitochondrion</keyword>
<comment type="similarity">
    <text evidence="3">Belongs to the complex I subunit 4 family.</text>
</comment>
<keyword evidence="8 18" id="KW-0812">Transmembrane</keyword>
<keyword evidence="6" id="KW-0813">Transport</keyword>
<evidence type="ECO:0000256" key="2">
    <source>
        <dbReference type="ARBA" id="ARBA00004225"/>
    </source>
</evidence>
<dbReference type="EC" id="7.1.1.2" evidence="4"/>
<proteinExistence type="inferred from homology"/>
<dbReference type="GO" id="GO:0015990">
    <property type="term" value="P:electron transport coupled proton transport"/>
    <property type="evidence" value="ECO:0007669"/>
    <property type="project" value="TreeGrafter"/>
</dbReference>
<dbReference type="GO" id="GO:0031966">
    <property type="term" value="C:mitochondrial membrane"/>
    <property type="evidence" value="ECO:0007669"/>
    <property type="project" value="UniProtKB-SubCell"/>
</dbReference>
<accession>A0A8E8LRS9</accession>
<evidence type="ECO:0000256" key="16">
    <source>
        <dbReference type="ARBA" id="ARBA00031025"/>
    </source>
</evidence>
<evidence type="ECO:0000256" key="7">
    <source>
        <dbReference type="ARBA" id="ARBA00022660"/>
    </source>
</evidence>
<keyword evidence="10" id="KW-0249">Electron transport</keyword>
<feature type="domain" description="NADH:quinone oxidoreductase/Mrp antiporter transmembrane" evidence="19">
    <location>
        <begin position="2"/>
        <end position="268"/>
    </location>
</feature>
<geneLocation type="mitochondrion" evidence="20"/>
<evidence type="ECO:0000256" key="11">
    <source>
        <dbReference type="ARBA" id="ARBA00022989"/>
    </source>
</evidence>
<comment type="function">
    <text evidence="1">Core subunit of the mitochondrial membrane respiratory chain NADH dehydrogenase (Complex I) that is believed to belong to the minimal assembly required for catalysis. Complex I functions in the transfer of electrons from NADH to the respiratory chain. The immediate electron acceptor for the enzyme is believed to be ubiquinone.</text>
</comment>
<keyword evidence="15 18" id="KW-0472">Membrane</keyword>
<keyword evidence="7" id="KW-0679">Respiratory chain</keyword>
<keyword evidence="9" id="KW-1278">Translocase</keyword>
<evidence type="ECO:0000256" key="5">
    <source>
        <dbReference type="ARBA" id="ARBA00021006"/>
    </source>
</evidence>
<dbReference type="GO" id="GO:0042773">
    <property type="term" value="P:ATP synthesis coupled electron transport"/>
    <property type="evidence" value="ECO:0007669"/>
    <property type="project" value="InterPro"/>
</dbReference>
<comment type="catalytic activity">
    <reaction evidence="17">
        <text>a ubiquinone + NADH + 5 H(+)(in) = a ubiquinol + NAD(+) + 4 H(+)(out)</text>
        <dbReference type="Rhea" id="RHEA:29091"/>
        <dbReference type="Rhea" id="RHEA-COMP:9565"/>
        <dbReference type="Rhea" id="RHEA-COMP:9566"/>
        <dbReference type="ChEBI" id="CHEBI:15378"/>
        <dbReference type="ChEBI" id="CHEBI:16389"/>
        <dbReference type="ChEBI" id="CHEBI:17976"/>
        <dbReference type="ChEBI" id="CHEBI:57540"/>
        <dbReference type="ChEBI" id="CHEBI:57945"/>
        <dbReference type="EC" id="7.1.1.2"/>
    </reaction>
</comment>
<evidence type="ECO:0000256" key="1">
    <source>
        <dbReference type="ARBA" id="ARBA00003257"/>
    </source>
</evidence>
<evidence type="ECO:0000256" key="14">
    <source>
        <dbReference type="ARBA" id="ARBA00023128"/>
    </source>
</evidence>
<evidence type="ECO:0000256" key="17">
    <source>
        <dbReference type="ARBA" id="ARBA00049551"/>
    </source>
</evidence>
<dbReference type="InterPro" id="IPR003918">
    <property type="entry name" value="NADH_UbQ_OxRdtase"/>
</dbReference>